<keyword evidence="3" id="KW-1185">Reference proteome</keyword>
<evidence type="ECO:0000259" key="1">
    <source>
        <dbReference type="Pfam" id="PF12680"/>
    </source>
</evidence>
<protein>
    <recommendedName>
        <fullName evidence="1">SnoaL-like domain-containing protein</fullName>
    </recommendedName>
</protein>
<dbReference type="Gene3D" id="2.60.120.10">
    <property type="entry name" value="Jelly Rolls"/>
    <property type="match status" value="1"/>
</dbReference>
<dbReference type="InterPro" id="IPR014710">
    <property type="entry name" value="RmlC-like_jellyroll"/>
</dbReference>
<dbReference type="SUPFAM" id="SSF54427">
    <property type="entry name" value="NTF2-like"/>
    <property type="match status" value="1"/>
</dbReference>
<sequence>MTTRSESSGPFDLTRYTHAVENRDADTMVSMMADDADFEMIDRRTPPSRPSVLHGRDAIAPVVRDISSREMTHEVVNVISDGEHVAYTERCTYPDDTRVMSMTMLDLSDGRIKHQSTIQAWDDDAGRSMQVGDFGMPDDTDDYENAHADLVEIGGRMVARMTLQPGWRWSEHARPIQGTDLCMKTHRAFIVSGTICGHMSDGSELEATAGQTAFVPPGHDAWVVGDEPCVLLDWGVGE</sequence>
<dbReference type="AlphaFoldDB" id="A0A7Z0EUD2"/>
<dbReference type="Gene3D" id="3.10.450.50">
    <property type="match status" value="1"/>
</dbReference>
<reference evidence="2 3" key="1">
    <citation type="submission" date="2020-07" db="EMBL/GenBank/DDBJ databases">
        <title>Sequencing the genomes of 1000 actinobacteria strains.</title>
        <authorList>
            <person name="Klenk H.-P."/>
        </authorList>
    </citation>
    <scope>NUCLEOTIDE SEQUENCE [LARGE SCALE GENOMIC DNA]</scope>
    <source>
        <strain evidence="2 3">DSM 44442</strain>
    </source>
</reference>
<dbReference type="SUPFAM" id="SSF51182">
    <property type="entry name" value="RmlC-like cupins"/>
    <property type="match status" value="1"/>
</dbReference>
<proteinExistence type="predicted"/>
<dbReference type="InterPro" id="IPR011051">
    <property type="entry name" value="RmlC_Cupin_sf"/>
</dbReference>
<name>A0A7Z0EUD2_9ACTN</name>
<evidence type="ECO:0000313" key="3">
    <source>
        <dbReference type="Proteomes" id="UP000572051"/>
    </source>
</evidence>
<organism evidence="2 3">
    <name type="scientific">Nocardiopsis aegyptia</name>
    <dbReference type="NCBI Taxonomy" id="220378"/>
    <lineage>
        <taxon>Bacteria</taxon>
        <taxon>Bacillati</taxon>
        <taxon>Actinomycetota</taxon>
        <taxon>Actinomycetes</taxon>
        <taxon>Streptosporangiales</taxon>
        <taxon>Nocardiopsidaceae</taxon>
        <taxon>Nocardiopsis</taxon>
    </lineage>
</organism>
<dbReference type="Proteomes" id="UP000572051">
    <property type="component" value="Unassembled WGS sequence"/>
</dbReference>
<dbReference type="RefSeq" id="WP_179829154.1">
    <property type="nucleotide sequence ID" value="NZ_JACCFS010000001.1"/>
</dbReference>
<dbReference type="Pfam" id="PF12680">
    <property type="entry name" value="SnoaL_2"/>
    <property type="match status" value="1"/>
</dbReference>
<dbReference type="CDD" id="cd06990">
    <property type="entry name" value="cupin_DUF861"/>
    <property type="match status" value="1"/>
</dbReference>
<comment type="caution">
    <text evidence="2">The sequence shown here is derived from an EMBL/GenBank/DDBJ whole genome shotgun (WGS) entry which is preliminary data.</text>
</comment>
<dbReference type="InterPro" id="IPR037401">
    <property type="entry name" value="SnoaL-like"/>
</dbReference>
<dbReference type="EMBL" id="JACCFS010000001">
    <property type="protein sequence ID" value="NYJ37986.1"/>
    <property type="molecule type" value="Genomic_DNA"/>
</dbReference>
<feature type="domain" description="SnoaL-like" evidence="1">
    <location>
        <begin position="14"/>
        <end position="113"/>
    </location>
</feature>
<evidence type="ECO:0000313" key="2">
    <source>
        <dbReference type="EMBL" id="NYJ37986.1"/>
    </source>
</evidence>
<gene>
    <name evidence="2" type="ORF">HNR10_005867</name>
</gene>
<accession>A0A7Z0EUD2</accession>
<dbReference type="InterPro" id="IPR032710">
    <property type="entry name" value="NTF2-like_dom_sf"/>
</dbReference>